<dbReference type="InterPro" id="IPR029044">
    <property type="entry name" value="Nucleotide-diphossugar_trans"/>
</dbReference>
<dbReference type="GO" id="GO:0016757">
    <property type="term" value="F:glycosyltransferase activity"/>
    <property type="evidence" value="ECO:0007669"/>
    <property type="project" value="UniProtKB-KW"/>
</dbReference>
<proteinExistence type="predicted"/>
<dbReference type="PANTHER" id="PTHR43685:SF2">
    <property type="entry name" value="GLYCOSYLTRANSFERASE 2-LIKE DOMAIN-CONTAINING PROTEIN"/>
    <property type="match status" value="1"/>
</dbReference>
<organism evidence="2 3">
    <name type="scientific">Botrimarina hoheduenensis</name>
    <dbReference type="NCBI Taxonomy" id="2528000"/>
    <lineage>
        <taxon>Bacteria</taxon>
        <taxon>Pseudomonadati</taxon>
        <taxon>Planctomycetota</taxon>
        <taxon>Planctomycetia</taxon>
        <taxon>Pirellulales</taxon>
        <taxon>Lacipirellulaceae</taxon>
        <taxon>Botrimarina</taxon>
    </lineage>
</organism>
<evidence type="ECO:0000313" key="2">
    <source>
        <dbReference type="EMBL" id="TWT47367.1"/>
    </source>
</evidence>
<dbReference type="PANTHER" id="PTHR43685">
    <property type="entry name" value="GLYCOSYLTRANSFERASE"/>
    <property type="match status" value="1"/>
</dbReference>
<dbReference type="SUPFAM" id="SSF53448">
    <property type="entry name" value="Nucleotide-diphospho-sugar transferases"/>
    <property type="match status" value="1"/>
</dbReference>
<accession>A0A5C5WA47</accession>
<dbReference type="Proteomes" id="UP000318995">
    <property type="component" value="Unassembled WGS sequence"/>
</dbReference>
<reference evidence="2 3" key="1">
    <citation type="submission" date="2019-02" db="EMBL/GenBank/DDBJ databases">
        <title>Deep-cultivation of Planctomycetes and their phenomic and genomic characterization uncovers novel biology.</title>
        <authorList>
            <person name="Wiegand S."/>
            <person name="Jogler M."/>
            <person name="Boedeker C."/>
            <person name="Pinto D."/>
            <person name="Vollmers J."/>
            <person name="Rivas-Marin E."/>
            <person name="Kohn T."/>
            <person name="Peeters S.H."/>
            <person name="Heuer A."/>
            <person name="Rast P."/>
            <person name="Oberbeckmann S."/>
            <person name="Bunk B."/>
            <person name="Jeske O."/>
            <person name="Meyerdierks A."/>
            <person name="Storesund J.E."/>
            <person name="Kallscheuer N."/>
            <person name="Luecker S."/>
            <person name="Lage O.M."/>
            <person name="Pohl T."/>
            <person name="Merkel B.J."/>
            <person name="Hornburger P."/>
            <person name="Mueller R.-W."/>
            <person name="Bruemmer F."/>
            <person name="Labrenz M."/>
            <person name="Spormann A.M."/>
            <person name="Op Den Camp H."/>
            <person name="Overmann J."/>
            <person name="Amann R."/>
            <person name="Jetten M.S.M."/>
            <person name="Mascher T."/>
            <person name="Medema M.H."/>
            <person name="Devos D.P."/>
            <person name="Kaster A.-K."/>
            <person name="Ovreas L."/>
            <person name="Rohde M."/>
            <person name="Galperin M.Y."/>
            <person name="Jogler C."/>
        </authorList>
    </citation>
    <scope>NUCLEOTIDE SEQUENCE [LARGE SCALE GENOMIC DNA]</scope>
    <source>
        <strain evidence="2 3">Pla111</strain>
    </source>
</reference>
<evidence type="ECO:0000259" key="1">
    <source>
        <dbReference type="Pfam" id="PF00535"/>
    </source>
</evidence>
<dbReference type="InterPro" id="IPR001173">
    <property type="entry name" value="Glyco_trans_2-like"/>
</dbReference>
<keyword evidence="3" id="KW-1185">Reference proteome</keyword>
<dbReference type="Pfam" id="PF00535">
    <property type="entry name" value="Glycos_transf_2"/>
    <property type="match status" value="1"/>
</dbReference>
<dbReference type="AlphaFoldDB" id="A0A5C5WA47"/>
<dbReference type="EC" id="2.4.-.-" evidence="2"/>
<dbReference type="EMBL" id="SJPH01000002">
    <property type="protein sequence ID" value="TWT47367.1"/>
    <property type="molecule type" value="Genomic_DNA"/>
</dbReference>
<gene>
    <name evidence="2" type="primary">epsH</name>
    <name evidence="2" type="ORF">Pla111_09800</name>
</gene>
<evidence type="ECO:0000313" key="3">
    <source>
        <dbReference type="Proteomes" id="UP000318995"/>
    </source>
</evidence>
<dbReference type="RefSeq" id="WP_197524756.1">
    <property type="nucleotide sequence ID" value="NZ_SJPH01000002.1"/>
</dbReference>
<keyword evidence="2" id="KW-0808">Transferase</keyword>
<feature type="domain" description="Glycosyltransferase 2-like" evidence="1">
    <location>
        <begin position="4"/>
        <end position="162"/>
    </location>
</feature>
<dbReference type="Gene3D" id="3.90.550.10">
    <property type="entry name" value="Spore Coat Polysaccharide Biosynthesis Protein SpsA, Chain A"/>
    <property type="match status" value="1"/>
</dbReference>
<comment type="caution">
    <text evidence="2">The sequence shown here is derived from an EMBL/GenBank/DDBJ whole genome shotgun (WGS) entry which is preliminary data.</text>
</comment>
<protein>
    <submittedName>
        <fullName evidence="2">Putative glycosyltransferase EpsH</fullName>
        <ecNumber evidence="2">2.4.-.-</ecNumber>
    </submittedName>
</protein>
<sequence length="293" mass="32972">MFITVLIPVFNDPRLEPCLEALARQTIGSDRFEVIVIDNGSEISPREVVEKFPFARYTQEIKTGSFAARNHGLTLTRGQVYAFTDADCLPAEDWLERSVAALTEANESIVVGGRVDVFPRDPHRPRMVEIYDIAYGFDQERTIKEAGYSVTANLIASRESFERVGLFNDKMLSGADGEWCQRAGAIGIPTKYVDDAVVAHPARETLEELLRKRKRTVGGRLVRNSKRSVWNRFRAAVRNLAPSPSQLAYGLRRLAERGYRHAGLKLLAITLVTHYVGVFEYVRLKLGGTSERR</sequence>
<name>A0A5C5WA47_9BACT</name>
<keyword evidence="2" id="KW-0328">Glycosyltransferase</keyword>
<dbReference type="InterPro" id="IPR050834">
    <property type="entry name" value="Glycosyltransf_2"/>
</dbReference>